<evidence type="ECO:0000313" key="9">
    <source>
        <dbReference type="Proteomes" id="UP001519363"/>
    </source>
</evidence>
<name>A0ABS5ADH5_9PSEU</name>
<evidence type="ECO:0000256" key="1">
    <source>
        <dbReference type="ARBA" id="ARBA00004651"/>
    </source>
</evidence>
<dbReference type="PANTHER" id="PTHR33452:SF1">
    <property type="entry name" value="INNER MEMBRANE PROTEIN YPHA-RELATED"/>
    <property type="match status" value="1"/>
</dbReference>
<keyword evidence="5 7" id="KW-1133">Transmembrane helix</keyword>
<comment type="subcellular location">
    <subcellularLocation>
        <location evidence="1">Cell membrane</location>
        <topology evidence="1">Multi-pass membrane protein</topology>
    </subcellularLocation>
</comment>
<comment type="similarity">
    <text evidence="2">Belongs to the DoxX family.</text>
</comment>
<organism evidence="8 9">
    <name type="scientific">Crossiella equi</name>
    <dbReference type="NCBI Taxonomy" id="130796"/>
    <lineage>
        <taxon>Bacteria</taxon>
        <taxon>Bacillati</taxon>
        <taxon>Actinomycetota</taxon>
        <taxon>Actinomycetes</taxon>
        <taxon>Pseudonocardiales</taxon>
        <taxon>Pseudonocardiaceae</taxon>
        <taxon>Crossiella</taxon>
    </lineage>
</organism>
<dbReference type="RefSeq" id="WP_086783227.1">
    <property type="nucleotide sequence ID" value="NZ_JAGIOO010000001.1"/>
</dbReference>
<feature type="transmembrane region" description="Helical" evidence="7">
    <location>
        <begin position="102"/>
        <end position="120"/>
    </location>
</feature>
<protein>
    <submittedName>
        <fullName evidence="8">Oxidoreductase</fullName>
    </submittedName>
</protein>
<feature type="transmembrane region" description="Helical" evidence="7">
    <location>
        <begin position="7"/>
        <end position="25"/>
    </location>
</feature>
<comment type="caution">
    <text evidence="8">The sequence shown here is derived from an EMBL/GenBank/DDBJ whole genome shotgun (WGS) entry which is preliminary data.</text>
</comment>
<feature type="transmembrane region" description="Helical" evidence="7">
    <location>
        <begin position="64"/>
        <end position="90"/>
    </location>
</feature>
<dbReference type="Pfam" id="PF07681">
    <property type="entry name" value="DoxX"/>
    <property type="match status" value="1"/>
</dbReference>
<evidence type="ECO:0000256" key="5">
    <source>
        <dbReference type="ARBA" id="ARBA00022989"/>
    </source>
</evidence>
<dbReference type="Proteomes" id="UP001519363">
    <property type="component" value="Unassembled WGS sequence"/>
</dbReference>
<dbReference type="EMBL" id="JAGIOO010000001">
    <property type="protein sequence ID" value="MBP2474616.1"/>
    <property type="molecule type" value="Genomic_DNA"/>
</dbReference>
<dbReference type="InterPro" id="IPR051907">
    <property type="entry name" value="DoxX-like_oxidoreductase"/>
</dbReference>
<evidence type="ECO:0000256" key="7">
    <source>
        <dbReference type="SAM" id="Phobius"/>
    </source>
</evidence>
<dbReference type="PANTHER" id="PTHR33452">
    <property type="entry name" value="OXIDOREDUCTASE CATD-RELATED"/>
    <property type="match status" value="1"/>
</dbReference>
<evidence type="ECO:0000256" key="2">
    <source>
        <dbReference type="ARBA" id="ARBA00006679"/>
    </source>
</evidence>
<evidence type="ECO:0000256" key="3">
    <source>
        <dbReference type="ARBA" id="ARBA00022475"/>
    </source>
</evidence>
<reference evidence="8 9" key="1">
    <citation type="submission" date="2021-03" db="EMBL/GenBank/DDBJ databases">
        <title>Sequencing the genomes of 1000 actinobacteria strains.</title>
        <authorList>
            <person name="Klenk H.-P."/>
        </authorList>
    </citation>
    <scope>NUCLEOTIDE SEQUENCE [LARGE SCALE GENOMIC DNA]</scope>
    <source>
        <strain evidence="8 9">DSM 44580</strain>
    </source>
</reference>
<gene>
    <name evidence="8" type="ORF">JOF53_003488</name>
</gene>
<keyword evidence="4 7" id="KW-0812">Transmembrane</keyword>
<evidence type="ECO:0000313" key="8">
    <source>
        <dbReference type="EMBL" id="MBP2474616.1"/>
    </source>
</evidence>
<evidence type="ECO:0000256" key="6">
    <source>
        <dbReference type="ARBA" id="ARBA00023136"/>
    </source>
</evidence>
<keyword evidence="3" id="KW-1003">Cell membrane</keyword>
<proteinExistence type="inferred from homology"/>
<evidence type="ECO:0000256" key="4">
    <source>
        <dbReference type="ARBA" id="ARBA00022692"/>
    </source>
</evidence>
<keyword evidence="9" id="KW-1185">Reference proteome</keyword>
<accession>A0ABS5ADH5</accession>
<keyword evidence="6 7" id="KW-0472">Membrane</keyword>
<dbReference type="InterPro" id="IPR032808">
    <property type="entry name" value="DoxX"/>
</dbReference>
<sequence length="144" mass="15049">MQPLRDLTLLLGRVVVGIVFIYHGWQKLVINGVEAQAAGFAKLGIPLPTVSAWFTALTEVVGGVAFIVGIGLPLVGLLFAVVMGGAIYFVHLKNGFGGQGGYEYVLTLGAVGLALGFNGGRYSLDSLFGIGQPKAVRSRETVDA</sequence>